<sequence>MRSTFHRNPRVKLRWVRELSPHSPFEERGRNVMPALLTTTSALPANTLENQVACVETRVLYEKYRPHPYLCPNAKGKFLLLPPTLRLVHPLQKNLTDRPAEAMEWPDYLPKDNLSRERLIRRIPLFPGKRPLRNLTRKFFELSENKYLHNLEPMKFEEWVKRYPLGRQKDLNSARSSLMSRGLTAKDAVVNCFIKNEVSVKGGDPRNISPRTDIFLAALGPYVSAIEDSARTCKYLVKGTTQEQKHERLAFINEFNWLLETDYSRFDSTLDQEVLFDFELELFLMIFPAFDNPEFADAMRFACTTMGVTPLGILYHIIGQRMSGDAHTSMGNALVGRFVQWAVLRNLPRRSWRSVHEGDDGLTASNLKYRDQILTNLLAIRCMGFNLKIIEPKSAHHAIFVGRTIVPLGDTVRMHCDVKRTLGKFHITTSSLPGRRATLAKALSYYYTDRNTPVIGPLCYNLINILEPTLKDLSHIMRSNTLRQYEKNKVLAGYNSDRARPSILSESRRSVAEHSNIDIGLQLAMERHFDHWTVLGYVPHRPDYIVSVDDPHVDDERTTYYGNAHTVV</sequence>
<keyword evidence="2 4" id="KW-0548">Nucleotidyltransferase</keyword>
<dbReference type="SUPFAM" id="SSF56672">
    <property type="entry name" value="DNA/RNA polymerases"/>
    <property type="match status" value="1"/>
</dbReference>
<keyword evidence="4" id="KW-0547">Nucleotide-binding</keyword>
<evidence type="ECO:0000259" key="5">
    <source>
        <dbReference type="PROSITE" id="PS50507"/>
    </source>
</evidence>
<comment type="catalytic activity">
    <reaction evidence="4">
        <text>RNA(n) + a ribonucleoside 5'-triphosphate = RNA(n+1) + diphosphate</text>
        <dbReference type="Rhea" id="RHEA:21248"/>
        <dbReference type="Rhea" id="RHEA-COMP:14527"/>
        <dbReference type="Rhea" id="RHEA-COMP:17342"/>
        <dbReference type="ChEBI" id="CHEBI:33019"/>
        <dbReference type="ChEBI" id="CHEBI:61557"/>
        <dbReference type="ChEBI" id="CHEBI:140395"/>
        <dbReference type="EC" id="2.7.7.48"/>
    </reaction>
</comment>
<keyword evidence="3 4" id="KW-0693">Viral RNA replication</keyword>
<evidence type="ECO:0000256" key="1">
    <source>
        <dbReference type="ARBA" id="ARBA00022679"/>
    </source>
</evidence>
<feature type="domain" description="RdRp catalytic" evidence="5">
    <location>
        <begin position="256"/>
        <end position="373"/>
    </location>
</feature>
<dbReference type="InterPro" id="IPR043502">
    <property type="entry name" value="DNA/RNA_pol_sf"/>
</dbReference>
<evidence type="ECO:0000256" key="2">
    <source>
        <dbReference type="ARBA" id="ARBA00022695"/>
    </source>
</evidence>
<organism evidence="6">
    <name type="scientific">Riboviria sp</name>
    <dbReference type="NCBI Taxonomy" id="2585031"/>
    <lineage>
        <taxon>Viruses</taxon>
        <taxon>Riboviria</taxon>
    </lineage>
</organism>
<keyword evidence="1 4" id="KW-0808">Transferase</keyword>
<dbReference type="GO" id="GO:0039694">
    <property type="term" value="P:viral RNA genome replication"/>
    <property type="evidence" value="ECO:0007669"/>
    <property type="project" value="InterPro"/>
</dbReference>
<dbReference type="Pfam" id="PF00998">
    <property type="entry name" value="RdRP_3"/>
    <property type="match status" value="1"/>
</dbReference>
<reference evidence="6" key="1">
    <citation type="submission" date="2020-11" db="EMBL/GenBank/DDBJ databases">
        <title>RNA virus dark matter in the feces of wild birds.</title>
        <authorList>
            <person name="Lu X."/>
            <person name="Yang X.S."/>
            <person name="Zhang W."/>
        </authorList>
    </citation>
    <scope>NUCLEOTIDE SEQUENCE</scope>
    <source>
        <strain evidence="6">Red-flankedBluetail198con190</strain>
    </source>
</reference>
<evidence type="ECO:0000256" key="4">
    <source>
        <dbReference type="RuleBase" id="RU363062"/>
    </source>
</evidence>
<dbReference type="InterPro" id="IPR007094">
    <property type="entry name" value="RNA-dir_pol_PSvirus"/>
</dbReference>
<dbReference type="EMBL" id="MW239458">
    <property type="protein sequence ID" value="UGO57495.1"/>
    <property type="molecule type" value="Genomic_RNA"/>
</dbReference>
<dbReference type="InterPro" id="IPR002166">
    <property type="entry name" value="RNA_pol_HCV"/>
</dbReference>
<proteinExistence type="predicted"/>
<dbReference type="GO" id="GO:0003723">
    <property type="term" value="F:RNA binding"/>
    <property type="evidence" value="ECO:0007669"/>
    <property type="project" value="InterPro"/>
</dbReference>
<name>A0A8K1U4M8_9VIRU</name>
<evidence type="ECO:0000313" key="6">
    <source>
        <dbReference type="EMBL" id="UGO57495.1"/>
    </source>
</evidence>
<keyword evidence="4" id="KW-0696">RNA-directed RNA polymerase</keyword>
<dbReference type="GO" id="GO:0000166">
    <property type="term" value="F:nucleotide binding"/>
    <property type="evidence" value="ECO:0007669"/>
    <property type="project" value="UniProtKB-KW"/>
</dbReference>
<dbReference type="EC" id="2.7.7.48" evidence="4"/>
<dbReference type="PROSITE" id="PS50507">
    <property type="entry name" value="RDRP_SSRNA_POS"/>
    <property type="match status" value="1"/>
</dbReference>
<protein>
    <recommendedName>
        <fullName evidence="4">RNA-directed RNA polymerase</fullName>
        <ecNumber evidence="4">2.7.7.48</ecNumber>
    </recommendedName>
</protein>
<dbReference type="GO" id="GO:0003968">
    <property type="term" value="F:RNA-directed RNA polymerase activity"/>
    <property type="evidence" value="ECO:0007669"/>
    <property type="project" value="UniProtKB-KW"/>
</dbReference>
<accession>A0A8K1U4M8</accession>
<evidence type="ECO:0000256" key="3">
    <source>
        <dbReference type="ARBA" id="ARBA00022953"/>
    </source>
</evidence>